<gene>
    <name evidence="2" type="ORF">P171DRAFT_426863</name>
</gene>
<evidence type="ECO:0000256" key="1">
    <source>
        <dbReference type="SAM" id="MobiDB-lite"/>
    </source>
</evidence>
<keyword evidence="3" id="KW-1185">Reference proteome</keyword>
<feature type="region of interest" description="Disordered" evidence="1">
    <location>
        <begin position="19"/>
        <end position="51"/>
    </location>
</feature>
<organism evidence="2 3">
    <name type="scientific">Karstenula rhodostoma CBS 690.94</name>
    <dbReference type="NCBI Taxonomy" id="1392251"/>
    <lineage>
        <taxon>Eukaryota</taxon>
        <taxon>Fungi</taxon>
        <taxon>Dikarya</taxon>
        <taxon>Ascomycota</taxon>
        <taxon>Pezizomycotina</taxon>
        <taxon>Dothideomycetes</taxon>
        <taxon>Pleosporomycetidae</taxon>
        <taxon>Pleosporales</taxon>
        <taxon>Massarineae</taxon>
        <taxon>Didymosphaeriaceae</taxon>
        <taxon>Karstenula</taxon>
    </lineage>
</organism>
<dbReference type="EMBL" id="MU001493">
    <property type="protein sequence ID" value="KAF2450504.1"/>
    <property type="molecule type" value="Genomic_DNA"/>
</dbReference>
<reference evidence="2" key="1">
    <citation type="journal article" date="2020" name="Stud. Mycol.">
        <title>101 Dothideomycetes genomes: a test case for predicting lifestyles and emergence of pathogens.</title>
        <authorList>
            <person name="Haridas S."/>
            <person name="Albert R."/>
            <person name="Binder M."/>
            <person name="Bloem J."/>
            <person name="Labutti K."/>
            <person name="Salamov A."/>
            <person name="Andreopoulos B."/>
            <person name="Baker S."/>
            <person name="Barry K."/>
            <person name="Bills G."/>
            <person name="Bluhm B."/>
            <person name="Cannon C."/>
            <person name="Castanera R."/>
            <person name="Culley D."/>
            <person name="Daum C."/>
            <person name="Ezra D."/>
            <person name="Gonzalez J."/>
            <person name="Henrissat B."/>
            <person name="Kuo A."/>
            <person name="Liang C."/>
            <person name="Lipzen A."/>
            <person name="Lutzoni F."/>
            <person name="Magnuson J."/>
            <person name="Mondo S."/>
            <person name="Nolan M."/>
            <person name="Ohm R."/>
            <person name="Pangilinan J."/>
            <person name="Park H.-J."/>
            <person name="Ramirez L."/>
            <person name="Alfaro M."/>
            <person name="Sun H."/>
            <person name="Tritt A."/>
            <person name="Yoshinaga Y."/>
            <person name="Zwiers L.-H."/>
            <person name="Turgeon B."/>
            <person name="Goodwin S."/>
            <person name="Spatafora J."/>
            <person name="Crous P."/>
            <person name="Grigoriev I."/>
        </authorList>
    </citation>
    <scope>NUCLEOTIDE SEQUENCE</scope>
    <source>
        <strain evidence="2">CBS 690.94</strain>
    </source>
</reference>
<sequence>MFSPTHAFLSAAAMEMASKKATTRNNSTFATNRESDSTKSPPGHSRGRSLADCGFNVDYDTKEVERLAQEIRDGTVAETLLELFVHWICKHEKNYDEARKYIRELNLDQVSSLLNRVVMRSNLLMRDIELRRLPYHERECAQGRQRQLRSSTQI</sequence>
<proteinExistence type="predicted"/>
<dbReference type="Proteomes" id="UP000799764">
    <property type="component" value="Unassembled WGS sequence"/>
</dbReference>
<comment type="caution">
    <text evidence="2">The sequence shown here is derived from an EMBL/GenBank/DDBJ whole genome shotgun (WGS) entry which is preliminary data.</text>
</comment>
<protein>
    <submittedName>
        <fullName evidence="2">Uncharacterized protein</fullName>
    </submittedName>
</protein>
<dbReference type="AlphaFoldDB" id="A0A9P4PSG2"/>
<accession>A0A9P4PSG2</accession>
<evidence type="ECO:0000313" key="2">
    <source>
        <dbReference type="EMBL" id="KAF2450504.1"/>
    </source>
</evidence>
<evidence type="ECO:0000313" key="3">
    <source>
        <dbReference type="Proteomes" id="UP000799764"/>
    </source>
</evidence>
<dbReference type="OrthoDB" id="3678410at2759"/>
<name>A0A9P4PSG2_9PLEO</name>